<evidence type="ECO:0000256" key="6">
    <source>
        <dbReference type="PROSITE-ProRule" id="PRU00277"/>
    </source>
</evidence>
<feature type="region of interest" description="Disordered" evidence="7">
    <location>
        <begin position="1"/>
        <end position="47"/>
    </location>
</feature>
<evidence type="ECO:0000313" key="9">
    <source>
        <dbReference type="EMBL" id="SNR23834.1"/>
    </source>
</evidence>
<comment type="catalytic activity">
    <reaction evidence="1 6">
        <text>[protein]-peptidylproline (omega=180) = [protein]-peptidylproline (omega=0)</text>
        <dbReference type="Rhea" id="RHEA:16237"/>
        <dbReference type="Rhea" id="RHEA-COMP:10747"/>
        <dbReference type="Rhea" id="RHEA-COMP:10748"/>
        <dbReference type="ChEBI" id="CHEBI:83833"/>
        <dbReference type="ChEBI" id="CHEBI:83834"/>
        <dbReference type="EC" id="5.2.1.8"/>
    </reaction>
</comment>
<evidence type="ECO:0000313" key="10">
    <source>
        <dbReference type="Proteomes" id="UP000198397"/>
    </source>
</evidence>
<dbReference type="SUPFAM" id="SSF54534">
    <property type="entry name" value="FKBP-like"/>
    <property type="match status" value="1"/>
</dbReference>
<proteinExistence type="inferred from homology"/>
<organism evidence="9 10">
    <name type="scientific">Halorubrum vacuolatum</name>
    <name type="common">Natronobacterium vacuolatum</name>
    <dbReference type="NCBI Taxonomy" id="63740"/>
    <lineage>
        <taxon>Archaea</taxon>
        <taxon>Methanobacteriati</taxon>
        <taxon>Methanobacteriota</taxon>
        <taxon>Stenosarchaea group</taxon>
        <taxon>Halobacteria</taxon>
        <taxon>Halobacteriales</taxon>
        <taxon>Haloferacaceae</taxon>
        <taxon>Halorubrum</taxon>
    </lineage>
</organism>
<accession>A0A238UPF9</accession>
<evidence type="ECO:0000256" key="5">
    <source>
        <dbReference type="ARBA" id="ARBA00023235"/>
    </source>
</evidence>
<gene>
    <name evidence="9" type="ORF">SAMN06264855_101177</name>
</gene>
<dbReference type="Gene3D" id="2.40.10.330">
    <property type="match status" value="1"/>
</dbReference>
<sequence>MSDQEQAEAAEDAEETETAGAEDAEDAGEQAEAEEPTDDEAAGLQDGDFIRIAYTIRTDDGRVIDTTDEEVAEESEIDVEEYEFEPRIIALGAGHVFPTVEEALIGGEVGDADTVDVPAEDAFGEYDPEEVETVKTDKIPEDSRYPGAQVQIDNRQGHLETIIGGRARVDFNHPLAGEDLEYEYEILDVIDDREEKAAGLLGMYLQQEPEVRIETVTEEEETVTEDDDGEEVIETEEVEKEVLYITATPGMQMNQQWMFQKQQIAQDLMSRLDLDRVIVEEVIDGGGMGGLGGMMGGLGGAGAGDIEDALEDVDIDADEIVDELDEE</sequence>
<comment type="similarity">
    <text evidence="2">Belongs to the FKBP-type PPIase family.</text>
</comment>
<dbReference type="PANTHER" id="PTHR47861:SF2">
    <property type="entry name" value="LONG-TYPE PEPTIDYL-PROLYL CIS-TRANS ISOMERASE"/>
    <property type="match status" value="1"/>
</dbReference>
<reference evidence="9 10" key="1">
    <citation type="submission" date="2017-06" db="EMBL/GenBank/DDBJ databases">
        <authorList>
            <person name="Kim H.J."/>
            <person name="Triplett B.A."/>
        </authorList>
    </citation>
    <scope>NUCLEOTIDE SEQUENCE [LARGE SCALE GENOMIC DNA]</scope>
    <source>
        <strain evidence="9 10">DSM 8800</strain>
    </source>
</reference>
<evidence type="ECO:0000256" key="2">
    <source>
        <dbReference type="ARBA" id="ARBA00006577"/>
    </source>
</evidence>
<evidence type="ECO:0000256" key="1">
    <source>
        <dbReference type="ARBA" id="ARBA00000971"/>
    </source>
</evidence>
<dbReference type="AlphaFoldDB" id="A0A238UPF9"/>
<dbReference type="PANTHER" id="PTHR47861">
    <property type="entry name" value="FKBP-TYPE PEPTIDYL-PROLYL CIS-TRANS ISOMERASE SLYD"/>
    <property type="match status" value="1"/>
</dbReference>
<dbReference type="RefSeq" id="WP_089383161.1">
    <property type="nucleotide sequence ID" value="NZ_FZNQ01000001.1"/>
</dbReference>
<dbReference type="InterPro" id="IPR046357">
    <property type="entry name" value="PPIase_dom_sf"/>
</dbReference>
<dbReference type="InterPro" id="IPR054016">
    <property type="entry name" value="FKBP26_IF"/>
</dbReference>
<dbReference type="Pfam" id="PF22199">
    <property type="entry name" value="FKBP26_IF"/>
    <property type="match status" value="1"/>
</dbReference>
<feature type="compositionally biased region" description="Acidic residues" evidence="7">
    <location>
        <begin position="1"/>
        <end position="41"/>
    </location>
</feature>
<evidence type="ECO:0000256" key="3">
    <source>
        <dbReference type="ARBA" id="ARBA00013194"/>
    </source>
</evidence>
<keyword evidence="10" id="KW-1185">Reference proteome</keyword>
<dbReference type="PROSITE" id="PS50059">
    <property type="entry name" value="FKBP_PPIASE"/>
    <property type="match status" value="1"/>
</dbReference>
<dbReference type="InterPro" id="IPR048261">
    <property type="entry name" value="SlpA/SlyD-like_ins_sf"/>
</dbReference>
<evidence type="ECO:0000256" key="4">
    <source>
        <dbReference type="ARBA" id="ARBA00023110"/>
    </source>
</evidence>
<dbReference type="EMBL" id="FZNQ01000001">
    <property type="protein sequence ID" value="SNR23834.1"/>
    <property type="molecule type" value="Genomic_DNA"/>
</dbReference>
<keyword evidence="4 6" id="KW-0697">Rotamase</keyword>
<dbReference type="OrthoDB" id="8615at2157"/>
<keyword evidence="5 6" id="KW-0413">Isomerase</keyword>
<evidence type="ECO:0000259" key="8">
    <source>
        <dbReference type="PROSITE" id="PS50059"/>
    </source>
</evidence>
<dbReference type="EC" id="5.2.1.8" evidence="3 6"/>
<dbReference type="Proteomes" id="UP000198397">
    <property type="component" value="Unassembled WGS sequence"/>
</dbReference>
<dbReference type="GO" id="GO:0003755">
    <property type="term" value="F:peptidyl-prolyl cis-trans isomerase activity"/>
    <property type="evidence" value="ECO:0007669"/>
    <property type="project" value="UniProtKB-KW"/>
</dbReference>
<dbReference type="Pfam" id="PF00254">
    <property type="entry name" value="FKBP_C"/>
    <property type="match status" value="1"/>
</dbReference>
<dbReference type="Gene3D" id="3.10.50.40">
    <property type="match status" value="1"/>
</dbReference>
<feature type="domain" description="PPIase FKBP-type" evidence="8">
    <location>
        <begin position="47"/>
        <end position="143"/>
    </location>
</feature>
<name>A0A238UPF9_HALVU</name>
<protein>
    <recommendedName>
        <fullName evidence="3 6">peptidylprolyl isomerase</fullName>
        <ecNumber evidence="3 6">5.2.1.8</ecNumber>
    </recommendedName>
</protein>
<evidence type="ECO:0000256" key="7">
    <source>
        <dbReference type="SAM" id="MobiDB-lite"/>
    </source>
</evidence>
<dbReference type="InterPro" id="IPR001179">
    <property type="entry name" value="PPIase_FKBP_dom"/>
</dbReference>